<proteinExistence type="predicted"/>
<protein>
    <submittedName>
        <fullName evidence="2">Uncharacterized protein LOC142180003</fullName>
    </submittedName>
</protein>
<sequence>MTTSENSTEEERSLSQLLKEAMEKIERMGLEMNAMQIALAKAQKSLEPLGNMPEYPHFGPSTSLPNHRCLQERSPHDSQAPPPHQPLPIPNVPTFVGPTSATLQRSTSEPLFQAHDKQYYPLEPTFHAPEPHTYNPHLEVSAEIEKPVKVPEQDEVIRKFKSLEQSFRNLHGLGNQVSVAYKDLCPFPDVQLPAGFKMPKFDLYEGHGDPMAHLWGFFSKMRGAGGKDELQIAYFGQSLSGSALEWYTRQDSSRWYTWDDLAQAFAGHFQYNLEIVPDRLTLLRTGKKHGESFREYDFRWREQAARVDPPMREGEIVDYFLQTLYPTYFGHLVTTVGKSFNEVVKIGVMIEEGLRSDKILNYSALKATTQAIQSGTGGALGRRKKEEIATIEASSWPRSGKPHYNQPRPYRSNYPYDPPQHYYPPQEPHFTVHQAQTYTQPPVRLQWRAPAPHNTYPPPHNTYPPPQNTYPPPRAYRNPPGMGFKGNTASRNERLQRQRTFTELGETYIALFHKLRQLVLLNPIEPRLPNPLPQNLDRSISCGYCSGMLGHDIEKCWRLKHAIQDLIDANKIEVQTPEAPNINQNPLPTHHEAHMIELVYEGGGGLSSREIIIGRIFLRVIHSGKFQEC</sequence>
<reference evidence="2" key="2">
    <citation type="submission" date="2025-08" db="UniProtKB">
        <authorList>
            <consortium name="RefSeq"/>
        </authorList>
    </citation>
    <scope>IDENTIFICATION</scope>
    <source>
        <tissue evidence="2">Leaf</tissue>
    </source>
</reference>
<gene>
    <name evidence="2" type="primary">LOC142180003</name>
</gene>
<name>A0AC58UC13_TOBAC</name>
<organism evidence="1 2">
    <name type="scientific">Nicotiana tabacum</name>
    <name type="common">Common tobacco</name>
    <dbReference type="NCBI Taxonomy" id="4097"/>
    <lineage>
        <taxon>Eukaryota</taxon>
        <taxon>Viridiplantae</taxon>
        <taxon>Streptophyta</taxon>
        <taxon>Embryophyta</taxon>
        <taxon>Tracheophyta</taxon>
        <taxon>Spermatophyta</taxon>
        <taxon>Magnoliopsida</taxon>
        <taxon>eudicotyledons</taxon>
        <taxon>Gunneridae</taxon>
        <taxon>Pentapetalae</taxon>
        <taxon>asterids</taxon>
        <taxon>lamiids</taxon>
        <taxon>Solanales</taxon>
        <taxon>Solanaceae</taxon>
        <taxon>Nicotianoideae</taxon>
        <taxon>Nicotianeae</taxon>
        <taxon>Nicotiana</taxon>
    </lineage>
</organism>
<accession>A0AC58UC13</accession>
<dbReference type="RefSeq" id="XP_075107021.1">
    <property type="nucleotide sequence ID" value="XM_075250920.1"/>
</dbReference>
<evidence type="ECO:0000313" key="2">
    <source>
        <dbReference type="RefSeq" id="XP_075107021.1"/>
    </source>
</evidence>
<evidence type="ECO:0000313" key="1">
    <source>
        <dbReference type="Proteomes" id="UP000790787"/>
    </source>
</evidence>
<reference evidence="1" key="1">
    <citation type="journal article" date="2014" name="Nat. Commun.">
        <title>The tobacco genome sequence and its comparison with those of tomato and potato.</title>
        <authorList>
            <person name="Sierro N."/>
            <person name="Battey J.N."/>
            <person name="Ouadi S."/>
            <person name="Bakaher N."/>
            <person name="Bovet L."/>
            <person name="Willig A."/>
            <person name="Goepfert S."/>
            <person name="Peitsch M.C."/>
            <person name="Ivanov N.V."/>
        </authorList>
    </citation>
    <scope>NUCLEOTIDE SEQUENCE [LARGE SCALE GENOMIC DNA]</scope>
</reference>
<dbReference type="Proteomes" id="UP000790787">
    <property type="component" value="Chromosome 1"/>
</dbReference>
<keyword evidence="1" id="KW-1185">Reference proteome</keyword>